<accession>A0A419V484</accession>
<organism evidence="2 3">
    <name type="scientific">Sinobaca qinghaiensis</name>
    <dbReference type="NCBI Taxonomy" id="342944"/>
    <lineage>
        <taxon>Bacteria</taxon>
        <taxon>Bacillati</taxon>
        <taxon>Bacillota</taxon>
        <taxon>Bacilli</taxon>
        <taxon>Bacillales</taxon>
        <taxon>Sporolactobacillaceae</taxon>
        <taxon>Sinobaca</taxon>
    </lineage>
</organism>
<feature type="region of interest" description="Disordered" evidence="1">
    <location>
        <begin position="52"/>
        <end position="77"/>
    </location>
</feature>
<protein>
    <recommendedName>
        <fullName evidence="4">DUF3951 domain-containing protein</fullName>
    </recommendedName>
</protein>
<reference evidence="2 3" key="1">
    <citation type="submission" date="2018-09" db="EMBL/GenBank/DDBJ databases">
        <title>Genomic Encyclopedia of Archaeal and Bacterial Type Strains, Phase II (KMG-II): from individual species to whole genera.</title>
        <authorList>
            <person name="Goeker M."/>
        </authorList>
    </citation>
    <scope>NUCLEOTIDE SEQUENCE [LARGE SCALE GENOMIC DNA]</scope>
    <source>
        <strain evidence="2 3">DSM 17008</strain>
    </source>
</reference>
<evidence type="ECO:0000313" key="2">
    <source>
        <dbReference type="EMBL" id="RKD73303.1"/>
    </source>
</evidence>
<gene>
    <name evidence="2" type="ORF">ATL39_1595</name>
</gene>
<evidence type="ECO:0008006" key="4">
    <source>
        <dbReference type="Google" id="ProtNLM"/>
    </source>
</evidence>
<dbReference type="RefSeq" id="WP_120192782.1">
    <property type="nucleotide sequence ID" value="NZ_RAPK01000008.1"/>
</dbReference>
<name>A0A419V484_9BACL</name>
<evidence type="ECO:0000256" key="1">
    <source>
        <dbReference type="SAM" id="MobiDB-lite"/>
    </source>
</evidence>
<dbReference type="AlphaFoldDB" id="A0A419V484"/>
<dbReference type="EMBL" id="RAPK01000008">
    <property type="protein sequence ID" value="RKD73303.1"/>
    <property type="molecule type" value="Genomic_DNA"/>
</dbReference>
<proteinExistence type="predicted"/>
<comment type="caution">
    <text evidence="2">The sequence shown here is derived from an EMBL/GenBank/DDBJ whole genome shotgun (WGS) entry which is preliminary data.</text>
</comment>
<evidence type="ECO:0000313" key="3">
    <source>
        <dbReference type="Proteomes" id="UP000285120"/>
    </source>
</evidence>
<dbReference type="OrthoDB" id="2455398at2"/>
<sequence>MGFVIASILVGAFIYGLFYTIRKGSLPSSSNDFTPYDDITMGRKRSVNDHIQVTEEDTRHRPAYTESLPDDRKREDT</sequence>
<dbReference type="Proteomes" id="UP000285120">
    <property type="component" value="Unassembled WGS sequence"/>
</dbReference>
<keyword evidence="3" id="KW-1185">Reference proteome</keyword>